<sequence length="92" mass="10025">MTISVCWQFPCIAGGKVWQGRAHLLMVSRLLCQIGSPCVSRKGRMAGEGTPAHSVTVTVSDWQSLCIAGRKEWQGRTRLLIVSLSLCQIGNP</sequence>
<accession>A0AAV4DU49</accession>
<evidence type="ECO:0000313" key="2">
    <source>
        <dbReference type="Proteomes" id="UP000735302"/>
    </source>
</evidence>
<dbReference type="AlphaFoldDB" id="A0AAV4DU49"/>
<protein>
    <submittedName>
        <fullName evidence="1">Uncharacterized protein</fullName>
    </submittedName>
</protein>
<gene>
    <name evidence="1" type="ORF">PoB_007410600</name>
</gene>
<dbReference type="EMBL" id="BLXT01008339">
    <property type="protein sequence ID" value="GFO47601.1"/>
    <property type="molecule type" value="Genomic_DNA"/>
</dbReference>
<comment type="caution">
    <text evidence="1">The sequence shown here is derived from an EMBL/GenBank/DDBJ whole genome shotgun (WGS) entry which is preliminary data.</text>
</comment>
<reference evidence="1 2" key="1">
    <citation type="journal article" date="2021" name="Elife">
        <title>Chloroplast acquisition without the gene transfer in kleptoplastic sea slugs, Plakobranchus ocellatus.</title>
        <authorList>
            <person name="Maeda T."/>
            <person name="Takahashi S."/>
            <person name="Yoshida T."/>
            <person name="Shimamura S."/>
            <person name="Takaki Y."/>
            <person name="Nagai Y."/>
            <person name="Toyoda A."/>
            <person name="Suzuki Y."/>
            <person name="Arimoto A."/>
            <person name="Ishii H."/>
            <person name="Satoh N."/>
            <person name="Nishiyama T."/>
            <person name="Hasebe M."/>
            <person name="Maruyama T."/>
            <person name="Minagawa J."/>
            <person name="Obokata J."/>
            <person name="Shigenobu S."/>
        </authorList>
    </citation>
    <scope>NUCLEOTIDE SEQUENCE [LARGE SCALE GENOMIC DNA]</scope>
</reference>
<name>A0AAV4DU49_9GAST</name>
<proteinExistence type="predicted"/>
<dbReference type="Proteomes" id="UP000735302">
    <property type="component" value="Unassembled WGS sequence"/>
</dbReference>
<keyword evidence="2" id="KW-1185">Reference proteome</keyword>
<organism evidence="1 2">
    <name type="scientific">Plakobranchus ocellatus</name>
    <dbReference type="NCBI Taxonomy" id="259542"/>
    <lineage>
        <taxon>Eukaryota</taxon>
        <taxon>Metazoa</taxon>
        <taxon>Spiralia</taxon>
        <taxon>Lophotrochozoa</taxon>
        <taxon>Mollusca</taxon>
        <taxon>Gastropoda</taxon>
        <taxon>Heterobranchia</taxon>
        <taxon>Euthyneura</taxon>
        <taxon>Panpulmonata</taxon>
        <taxon>Sacoglossa</taxon>
        <taxon>Placobranchoidea</taxon>
        <taxon>Plakobranchidae</taxon>
        <taxon>Plakobranchus</taxon>
    </lineage>
</organism>
<evidence type="ECO:0000313" key="1">
    <source>
        <dbReference type="EMBL" id="GFO47601.1"/>
    </source>
</evidence>